<keyword evidence="4" id="KW-1185">Reference proteome</keyword>
<dbReference type="EMBL" id="JAEMOS010000038">
    <property type="protein sequence ID" value="MBJ7267587.1"/>
    <property type="molecule type" value="Genomic_DNA"/>
</dbReference>
<comment type="caution">
    <text evidence="2">The sequence shown here is derived from an EMBL/GenBank/DDBJ whole genome shotgun (WGS) entry which is preliminary data.</text>
</comment>
<protein>
    <submittedName>
        <fullName evidence="2">DUF3549 family protein</fullName>
    </submittedName>
</protein>
<evidence type="ECO:0000313" key="4">
    <source>
        <dbReference type="Proteomes" id="UP000655994"/>
    </source>
</evidence>
<dbReference type="OrthoDB" id="5597089at2"/>
<accession>A0A8I1KH52</accession>
<dbReference type="Pfam" id="PF12069">
    <property type="entry name" value="DUF3549"/>
    <property type="match status" value="1"/>
</dbReference>
<dbReference type="AlphaFoldDB" id="A0A8I1KH52"/>
<dbReference type="InterPro" id="IPR021936">
    <property type="entry name" value="DUF3549"/>
</dbReference>
<organism evidence="2 3">
    <name type="scientific">Idiomarina abyssalis</name>
    <dbReference type="NCBI Taxonomy" id="86102"/>
    <lineage>
        <taxon>Bacteria</taxon>
        <taxon>Pseudomonadati</taxon>
        <taxon>Pseudomonadota</taxon>
        <taxon>Gammaproteobacteria</taxon>
        <taxon>Alteromonadales</taxon>
        <taxon>Idiomarinaceae</taxon>
        <taxon>Idiomarina</taxon>
    </lineage>
</organism>
<gene>
    <name evidence="1" type="ORF">JHC10_11640</name>
    <name evidence="2" type="ORF">JHC11_05295</name>
</gene>
<dbReference type="Proteomes" id="UP000655994">
    <property type="component" value="Unassembled WGS sequence"/>
</dbReference>
<proteinExistence type="predicted"/>
<dbReference type="RefSeq" id="WP_054488178.1">
    <property type="nucleotide sequence ID" value="NZ_FPBE01000001.1"/>
</dbReference>
<reference evidence="2 4" key="1">
    <citation type="submission" date="2020-09" db="EMBL/GenBank/DDBJ databases">
        <title>Draft Genomes of Bacterial Isolates from North Pond Shallow Sediments.</title>
        <authorList>
            <person name="Kiel Reese B."/>
            <person name="Mullis M."/>
            <person name="Weisend R.E."/>
        </authorList>
    </citation>
    <scope>NUCLEOTIDE SEQUENCE</scope>
    <source>
        <strain evidence="2">KJE-2</strain>
        <strain evidence="1 4">KJE-3</strain>
    </source>
</reference>
<evidence type="ECO:0000313" key="3">
    <source>
        <dbReference type="Proteomes" id="UP000621390"/>
    </source>
</evidence>
<evidence type="ECO:0000313" key="2">
    <source>
        <dbReference type="EMBL" id="MBJ7315405.1"/>
    </source>
</evidence>
<name>A0A8I1KH52_9GAMM</name>
<dbReference type="EMBL" id="JAEMOP010000002">
    <property type="protein sequence ID" value="MBJ7315405.1"/>
    <property type="molecule type" value="Genomic_DNA"/>
</dbReference>
<dbReference type="Proteomes" id="UP000621390">
    <property type="component" value="Unassembled WGS sequence"/>
</dbReference>
<evidence type="ECO:0000313" key="1">
    <source>
        <dbReference type="EMBL" id="MBJ7267587.1"/>
    </source>
</evidence>
<sequence>MSAPTITTLGEFLQAGQAEYKIFDIGRCLTELSQDDFAAIEHQQRPYPYPIARQAQLAILFQHKQHDQQPFIWFLQFPLDERGLLNLAARNQYLEYVVNALGHEITGEMTEEQQKQLQQNPYLLTPNEHQRAALHARVQRQLKLSPSIHFETAEAYLKQPEADIDWQQIGLQGLHDCAARLEQLPELSEAIATHFSTYPKAVRQPLAVALEQQSITPRLRDSLLEHVKSNGALLCTDSLRALASVATHPRVQKSVNETIPDANADQLVVVAARLWPVLNDEHSLLSYLDAIASLDNALFDALFQDIIALPDIRPLLLSILAQQKQSEAVGEALNRLKQQTRSA</sequence>